<keyword evidence="5" id="KW-0411">Iron-sulfur</keyword>
<evidence type="ECO:0000256" key="2">
    <source>
        <dbReference type="ARBA" id="ARBA00022691"/>
    </source>
</evidence>
<dbReference type="InterPro" id="IPR058240">
    <property type="entry name" value="rSAM_sf"/>
</dbReference>
<dbReference type="Pfam" id="PF04055">
    <property type="entry name" value="Radical_SAM"/>
    <property type="match status" value="1"/>
</dbReference>
<dbReference type="SUPFAM" id="SSF144064">
    <property type="entry name" value="Heme iron utilization protein-like"/>
    <property type="match status" value="1"/>
</dbReference>
<keyword evidence="8" id="KW-1185">Reference proteome</keyword>
<protein>
    <submittedName>
        <fullName evidence="7">Oxygen-independent coproporphyrinogen-III oxidase</fullName>
        <ecNumber evidence="7">1.3.98.3</ecNumber>
    </submittedName>
</protein>
<dbReference type="Gene3D" id="3.20.20.70">
    <property type="entry name" value="Aldolase class I"/>
    <property type="match status" value="1"/>
</dbReference>
<dbReference type="SFLD" id="SFLDG01065">
    <property type="entry name" value="anaerobic_coproporphyrinogen-I"/>
    <property type="match status" value="1"/>
</dbReference>
<evidence type="ECO:0000313" key="7">
    <source>
        <dbReference type="EMBL" id="SUO92242.1"/>
    </source>
</evidence>
<dbReference type="NCBIfam" id="TIGR04108">
    <property type="entry name" value="HutX"/>
    <property type="match status" value="1"/>
</dbReference>
<dbReference type="InterPro" id="IPR026332">
    <property type="entry name" value="HutW"/>
</dbReference>
<dbReference type="GO" id="GO:0005737">
    <property type="term" value="C:cytoplasm"/>
    <property type="evidence" value="ECO:0007669"/>
    <property type="project" value="TreeGrafter"/>
</dbReference>
<evidence type="ECO:0000256" key="1">
    <source>
        <dbReference type="ARBA" id="ARBA00001966"/>
    </source>
</evidence>
<evidence type="ECO:0000256" key="5">
    <source>
        <dbReference type="ARBA" id="ARBA00023014"/>
    </source>
</evidence>
<accession>A0A380MLG6</accession>
<keyword evidence="2" id="KW-0949">S-adenosyl-L-methionine</keyword>
<dbReference type="RefSeq" id="WP_115217748.1">
    <property type="nucleotide sequence ID" value="NZ_UHIA01000003.1"/>
</dbReference>
<gene>
    <name evidence="7" type="primary">hemN_2</name>
    <name evidence="7" type="ORF">NCTC10717_00451</name>
</gene>
<dbReference type="PROSITE" id="PS51918">
    <property type="entry name" value="RADICAL_SAM"/>
    <property type="match status" value="1"/>
</dbReference>
<dbReference type="SUPFAM" id="SSF102114">
    <property type="entry name" value="Radical SAM enzymes"/>
    <property type="match status" value="1"/>
</dbReference>
<dbReference type="SFLD" id="SFLDF00311">
    <property type="entry name" value="heme_degradation_proteins_(Hut"/>
    <property type="match status" value="1"/>
</dbReference>
<dbReference type="InterPro" id="IPR034505">
    <property type="entry name" value="Coproporphyrinogen-III_oxidase"/>
</dbReference>
<keyword evidence="3" id="KW-0479">Metal-binding</keyword>
<dbReference type="PANTHER" id="PTHR13932">
    <property type="entry name" value="COPROPORPHYRINIGEN III OXIDASE"/>
    <property type="match status" value="1"/>
</dbReference>
<dbReference type="InterPro" id="IPR053733">
    <property type="entry name" value="Heme_Transport_Util_sf"/>
</dbReference>
<proteinExistence type="predicted"/>
<evidence type="ECO:0000256" key="3">
    <source>
        <dbReference type="ARBA" id="ARBA00022723"/>
    </source>
</evidence>
<evidence type="ECO:0000259" key="6">
    <source>
        <dbReference type="PROSITE" id="PS51918"/>
    </source>
</evidence>
<dbReference type="InterPro" id="IPR013785">
    <property type="entry name" value="Aldolase_TIM"/>
</dbReference>
<dbReference type="Proteomes" id="UP000254575">
    <property type="component" value="Unassembled WGS sequence"/>
</dbReference>
<dbReference type="SFLD" id="SFLDS00029">
    <property type="entry name" value="Radical_SAM"/>
    <property type="match status" value="1"/>
</dbReference>
<dbReference type="GO" id="GO:0051539">
    <property type="term" value="F:4 iron, 4 sulfur cluster binding"/>
    <property type="evidence" value="ECO:0007669"/>
    <property type="project" value="TreeGrafter"/>
</dbReference>
<name>A0A380MLG6_9GAMM</name>
<dbReference type="GO" id="GO:0051989">
    <property type="term" value="F:coproporphyrinogen dehydrogenase activity"/>
    <property type="evidence" value="ECO:0007669"/>
    <property type="project" value="UniProtKB-EC"/>
</dbReference>
<evidence type="ECO:0000256" key="4">
    <source>
        <dbReference type="ARBA" id="ARBA00023004"/>
    </source>
</evidence>
<dbReference type="InterPro" id="IPR006638">
    <property type="entry name" value="Elp3/MiaA/NifB-like_rSAM"/>
</dbReference>
<dbReference type="OrthoDB" id="9808022at2"/>
<dbReference type="PANTHER" id="PTHR13932:SF9">
    <property type="entry name" value="COPROPORPHYRINOGEN III OXIDASE"/>
    <property type="match status" value="1"/>
</dbReference>
<dbReference type="GO" id="GO:0046872">
    <property type="term" value="F:metal ion binding"/>
    <property type="evidence" value="ECO:0007669"/>
    <property type="project" value="UniProtKB-KW"/>
</dbReference>
<feature type="domain" description="Radical SAM core" evidence="6">
    <location>
        <begin position="47"/>
        <end position="285"/>
    </location>
</feature>
<dbReference type="EMBL" id="UHIA01000003">
    <property type="protein sequence ID" value="SUO92242.1"/>
    <property type="molecule type" value="Genomic_DNA"/>
</dbReference>
<comment type="cofactor">
    <cofactor evidence="1">
        <name>[4Fe-4S] cluster</name>
        <dbReference type="ChEBI" id="CHEBI:49883"/>
    </cofactor>
</comment>
<keyword evidence="4" id="KW-0408">Iron</keyword>
<evidence type="ECO:0000313" key="8">
    <source>
        <dbReference type="Proteomes" id="UP000254575"/>
    </source>
</evidence>
<dbReference type="AlphaFoldDB" id="A0A380MLG6"/>
<dbReference type="NCBIfam" id="TIGR04107">
    <property type="entry name" value="rSAM_HutW"/>
    <property type="match status" value="1"/>
</dbReference>
<dbReference type="InterPro" id="IPR010413">
    <property type="entry name" value="HutX-like"/>
</dbReference>
<dbReference type="SMART" id="SM00729">
    <property type="entry name" value="Elp3"/>
    <property type="match status" value="1"/>
</dbReference>
<reference evidence="7 8" key="1">
    <citation type="submission" date="2018-06" db="EMBL/GenBank/DDBJ databases">
        <authorList>
            <consortium name="Pathogen Informatics"/>
            <person name="Doyle S."/>
        </authorList>
    </citation>
    <scope>NUCLEOTIDE SEQUENCE [LARGE SCALE GENOMIC DNA]</scope>
    <source>
        <strain evidence="7 8">NCTC10717</strain>
    </source>
</reference>
<organism evidence="7 8">
    <name type="scientific">Suttonella indologenes</name>
    <dbReference type="NCBI Taxonomy" id="13276"/>
    <lineage>
        <taxon>Bacteria</taxon>
        <taxon>Pseudomonadati</taxon>
        <taxon>Pseudomonadota</taxon>
        <taxon>Gammaproteobacteria</taxon>
        <taxon>Cardiobacteriales</taxon>
        <taxon>Cardiobacteriaceae</taxon>
        <taxon>Suttonella</taxon>
    </lineage>
</organism>
<dbReference type="Pfam" id="PF06228">
    <property type="entry name" value="ChuX_HutX"/>
    <property type="match status" value="1"/>
</dbReference>
<sequence>MIANKRYSSQQVAPHAFAERRSLQPIWGGVPVAAEEWQTLFRQEIVRPLEQDALAYIHIPFCANHCVFCGFYRNPWHDEQSAIYVDKVIGELAQEAQMRSGSGKIRAVYFGGGTPTALHTADLVRLIEACQRYLPLAEDCEFTLEGRIRHFDLDKARACIAAGVNRISIGVQTFNTEIRRKLGRKFSGDEAYQYLEQLAREKVVLVADLMFGLPRQDDAVWAQDIARACALPLAGLDTYAFNLFPQLPINRMIENDKFPAPPSLAEQSCHYAYAVETLMENGWLQVSNSHFARPDGGERNLYNTLVKSNMPCLAFGSGAGGNIGAYSYMVQADLQQYLDTPSGEKNILFMSRHGEHKALLAQVQHDIELGQIDSTLFKQHPHALRQIQAWAKQDLLSIDQNGLAHLHTSGRFWSPTMTRKLMMSLSSPSEQGNMMTLNDEKRAQLRDSLAKRPGQILEMLANEYQCSLADVLELLPEGMARKIGSEHFVAIMGAIAEWEHPITFITHTPDVIMEVSSRLPKGRIARGFYNFEEGEAGGVHGHIYHEHCAAIYLLERPFMGTATMSLNFINHKGGAMFKIFVGRDENGKLREEQITAMRELFNRLEA</sequence>
<dbReference type="EC" id="1.3.98.3" evidence="7"/>
<dbReference type="Gene3D" id="3.40.1570.10">
    <property type="entry name" value="HemS/ChuS/ChuX like domains"/>
    <property type="match status" value="1"/>
</dbReference>
<dbReference type="CDD" id="cd16829">
    <property type="entry name" value="ChuX_HutX-like"/>
    <property type="match status" value="1"/>
</dbReference>
<dbReference type="SFLD" id="SFLDG01082">
    <property type="entry name" value="B12-binding_domain_containing"/>
    <property type="match status" value="1"/>
</dbReference>
<dbReference type="InterPro" id="IPR007197">
    <property type="entry name" value="rSAM"/>
</dbReference>
<dbReference type="CDD" id="cd01335">
    <property type="entry name" value="Radical_SAM"/>
    <property type="match status" value="1"/>
</dbReference>
<keyword evidence="7" id="KW-0560">Oxidoreductase</keyword>
<dbReference type="GO" id="GO:0006779">
    <property type="term" value="P:porphyrin-containing compound biosynthetic process"/>
    <property type="evidence" value="ECO:0007669"/>
    <property type="project" value="TreeGrafter"/>
</dbReference>